<dbReference type="OrthoDB" id="9988974at2759"/>
<comment type="caution">
    <text evidence="2">The sequence shown here is derived from an EMBL/GenBank/DDBJ whole genome shotgun (WGS) entry which is preliminary data.</text>
</comment>
<dbReference type="AlphaFoldDB" id="A0A6A4X3T5"/>
<keyword evidence="3" id="KW-1185">Reference proteome</keyword>
<feature type="transmembrane region" description="Helical" evidence="1">
    <location>
        <begin position="93"/>
        <end position="117"/>
    </location>
</feature>
<evidence type="ECO:0000313" key="2">
    <source>
        <dbReference type="EMBL" id="KAF0312169.1"/>
    </source>
</evidence>
<keyword evidence="1" id="KW-0812">Transmembrane</keyword>
<name>A0A6A4X3T5_AMPAM</name>
<dbReference type="Proteomes" id="UP000440578">
    <property type="component" value="Unassembled WGS sequence"/>
</dbReference>
<protein>
    <submittedName>
        <fullName evidence="2">Uncharacterized protein</fullName>
    </submittedName>
</protein>
<gene>
    <name evidence="2" type="ORF">FJT64_017072</name>
</gene>
<keyword evidence="1" id="KW-0472">Membrane</keyword>
<dbReference type="EMBL" id="VIIS01000189">
    <property type="protein sequence ID" value="KAF0312169.1"/>
    <property type="molecule type" value="Genomic_DNA"/>
</dbReference>
<sequence length="130" mass="13898">MSQELWSAVTAQVSEVATIAPVILVGPTPRPSRDGLTAECGAAKWETTAAFDLERKMSASHAGLYGVDLEPDPRYQRCCSNIFRPGRVLRDCCLGLVVLLVIAAVIGAMFLLVFFVLKGATLRCTAADGI</sequence>
<accession>A0A6A4X3T5</accession>
<organism evidence="2 3">
    <name type="scientific">Amphibalanus amphitrite</name>
    <name type="common">Striped barnacle</name>
    <name type="synonym">Balanus amphitrite</name>
    <dbReference type="NCBI Taxonomy" id="1232801"/>
    <lineage>
        <taxon>Eukaryota</taxon>
        <taxon>Metazoa</taxon>
        <taxon>Ecdysozoa</taxon>
        <taxon>Arthropoda</taxon>
        <taxon>Crustacea</taxon>
        <taxon>Multicrustacea</taxon>
        <taxon>Cirripedia</taxon>
        <taxon>Thoracica</taxon>
        <taxon>Thoracicalcarea</taxon>
        <taxon>Balanomorpha</taxon>
        <taxon>Balanoidea</taxon>
        <taxon>Balanidae</taxon>
        <taxon>Amphibalaninae</taxon>
        <taxon>Amphibalanus</taxon>
    </lineage>
</organism>
<keyword evidence="1" id="KW-1133">Transmembrane helix</keyword>
<proteinExistence type="predicted"/>
<reference evidence="2 3" key="1">
    <citation type="submission" date="2019-07" db="EMBL/GenBank/DDBJ databases">
        <title>Draft genome assembly of a fouling barnacle, Amphibalanus amphitrite (Darwin, 1854): The first reference genome for Thecostraca.</title>
        <authorList>
            <person name="Kim W."/>
        </authorList>
    </citation>
    <scope>NUCLEOTIDE SEQUENCE [LARGE SCALE GENOMIC DNA]</scope>
    <source>
        <strain evidence="2">SNU_AA5</strain>
        <tissue evidence="2">Soma without cirri and trophi</tissue>
    </source>
</reference>
<evidence type="ECO:0000313" key="3">
    <source>
        <dbReference type="Proteomes" id="UP000440578"/>
    </source>
</evidence>
<evidence type="ECO:0000256" key="1">
    <source>
        <dbReference type="SAM" id="Phobius"/>
    </source>
</evidence>